<proteinExistence type="predicted"/>
<evidence type="ECO:0000313" key="2">
    <source>
        <dbReference type="EMBL" id="DAF95017.1"/>
    </source>
</evidence>
<reference evidence="2" key="1">
    <citation type="journal article" date="2021" name="Proc. Natl. Acad. Sci. U.S.A.">
        <title>A Catalog of Tens of Thousands of Viruses from Human Metagenomes Reveals Hidden Associations with Chronic Diseases.</title>
        <authorList>
            <person name="Tisza M.J."/>
            <person name="Buck C.B."/>
        </authorList>
    </citation>
    <scope>NUCLEOTIDE SEQUENCE</scope>
    <source>
        <strain evidence="2">CtQf419</strain>
    </source>
</reference>
<name>A0A8S5UKI9_9CAUD</name>
<dbReference type="InterPro" id="IPR018392">
    <property type="entry name" value="LysM"/>
</dbReference>
<accession>A0A8S5UKI9</accession>
<sequence>MKKYLIAFGAVVVVALMLVSIADGKKPLTDVQEVTVTCVVRPGDTLWNIAEGFYGHGISAEDYNAFQYRISQDNKELFADGRQLQVGDKVKIRYYTKR</sequence>
<evidence type="ECO:0000259" key="1">
    <source>
        <dbReference type="PROSITE" id="PS51782"/>
    </source>
</evidence>
<feature type="domain" description="LysM" evidence="1">
    <location>
        <begin position="36"/>
        <end position="92"/>
    </location>
</feature>
<dbReference type="Gene3D" id="3.10.350.10">
    <property type="entry name" value="LysM domain"/>
    <property type="match status" value="1"/>
</dbReference>
<dbReference type="EMBL" id="BK016102">
    <property type="protein sequence ID" value="DAF95017.1"/>
    <property type="molecule type" value="Genomic_DNA"/>
</dbReference>
<dbReference type="InterPro" id="IPR036779">
    <property type="entry name" value="LysM_dom_sf"/>
</dbReference>
<dbReference type="PROSITE" id="PS51782">
    <property type="entry name" value="LYSM"/>
    <property type="match status" value="1"/>
</dbReference>
<protein>
    <submittedName>
        <fullName evidence="2">Chitin elicitor-binding protein</fullName>
    </submittedName>
</protein>
<organism evidence="2">
    <name type="scientific">Myoviridae sp. ctQf419</name>
    <dbReference type="NCBI Taxonomy" id="2825102"/>
    <lineage>
        <taxon>Viruses</taxon>
        <taxon>Duplodnaviria</taxon>
        <taxon>Heunggongvirae</taxon>
        <taxon>Uroviricota</taxon>
        <taxon>Caudoviricetes</taxon>
    </lineage>
</organism>
<dbReference type="Pfam" id="PF01476">
    <property type="entry name" value="LysM"/>
    <property type="match status" value="1"/>
</dbReference>
<dbReference type="CDD" id="cd00118">
    <property type="entry name" value="LysM"/>
    <property type="match status" value="1"/>
</dbReference>